<dbReference type="InParanoid" id="A0A6J2XU63"/>
<dbReference type="AlphaFoldDB" id="A0A6J2XU63"/>
<dbReference type="GO" id="GO:0048188">
    <property type="term" value="C:Set1C/COMPASS complex"/>
    <property type="evidence" value="ECO:0007669"/>
    <property type="project" value="TreeGrafter"/>
</dbReference>
<evidence type="ECO:0000259" key="2">
    <source>
        <dbReference type="Pfam" id="PF05205"/>
    </source>
</evidence>
<gene>
    <name evidence="4" type="primary">LOC115881286</name>
</gene>
<feature type="region of interest" description="Disordered" evidence="1">
    <location>
        <begin position="1061"/>
        <end position="1080"/>
    </location>
</feature>
<evidence type="ECO:0000313" key="4">
    <source>
        <dbReference type="RefSeq" id="XP_030754571.1"/>
    </source>
</evidence>
<feature type="compositionally biased region" description="Low complexity" evidence="1">
    <location>
        <begin position="599"/>
        <end position="611"/>
    </location>
</feature>
<sequence>MNMVSAGYIPGDPRLIEQIVYELKSQGIFDQFRKECIADVDTKPAYQNLRQRVEGSVNNFLMKQKFSGNMNKNQIREQLRKNISESGFLETGVERIVDQVVNPKINTVFLPKVEDVVYRYLGLEIPNRDSRKEELKVDVTDLLPNDLEAVSPESVHDQSLNVSSDNKQVNTELNENSLNSSNTKTEEDESPAFELLEENTKFSLHNENSVDLNSSEKAVSCNEKLMIVENSQDISQSSKNSFDSHLSIETSVESLKMEICNDKIISEEKMIVEESKSENQDMKVTEDTIDAFNKKIEDRKNVESKVPEDKSNDVKKSDDKSKSRNDRDKKDDKDKRSRSKSESKSKSHKDHRSSSKHSSSRDKDKERKDYRNGKEKDDSEKNKQENKNKEGDTKEKSQRSKDRNEKDDKLKSSKDKDKAQRDKDKSKSDKDRSKHSSSSSKHSKSLSSSSRKDSSYKEKERSDEKVNDKESSTSKNKDVSSKEKDNLKTSKDKDKPRLSSSSSRDKEKDKHHNDLKSRSSDKYKKSSDKSKSYHDKKSSSKKEKDKKSVDDHYSSKEKRNDRRSTDRDSNDGSSKSSRHDSFTDIQLQANKSSSKESSEVFSSGSGESNNSDAIEATKFEQNPQVSVDKKSEVLQSIKYIKPKFASNIHEAMKIMKIRKQLAKLERNNQLSLSNIQSTSDDKTVPNNSALASTKPSESLSNEIETVKSSDIQALKSKDLSTIDSTKRNSESLRNKTKTDALSMIESTKSNSETLINETKTETTSEVQTLKSKDLSMESFEALEARLAQEMSNVDYHMYGDEDDTFECSSVSISPAKKKKDDEPSKLLATDVIFDDVGSISNINSNVEIGEEIELLSQRDNNITENNDKTESIKLANTENVTQASQTLNPTVSVDTKNNLSDKLLSKDTENKGAIECRSTNKESVIPKENKLKDAQKSTKFIDDIQKNGKKCFIKIDRMDLVCSKNSKSNDINQKYLENNSLLNNIHNSIKGTSSIHNNSTKNADIKEDNIFKGEDDNAPCYYFKECNSEYKKNISNMDKIIKGLEMVIQKRTLEIHNNIPTLPKRGRKRKAPNTENNNKTPYIIHQSDLKNKPLHEMRKVEIKEALYGSGLTLILDVSHNQNFSLPLSPAESDKSGEIKKEESITVKTKRTGRVSVGRANERYSNEDLYKPRPVFNYTSSRRRGRTE</sequence>
<dbReference type="KEGG" id="soy:115881286"/>
<dbReference type="Pfam" id="PF05205">
    <property type="entry name" value="COMPASS-Shg1"/>
    <property type="match status" value="1"/>
</dbReference>
<protein>
    <submittedName>
        <fullName evidence="4">Biorientation of chromosomes in cell division protein 1-like 1 isoform X1</fullName>
    </submittedName>
</protein>
<evidence type="ECO:0000313" key="3">
    <source>
        <dbReference type="Proteomes" id="UP000504635"/>
    </source>
</evidence>
<dbReference type="OrthoDB" id="7605699at2759"/>
<feature type="compositionally biased region" description="Polar residues" evidence="1">
    <location>
        <begin position="157"/>
        <end position="169"/>
    </location>
</feature>
<feature type="domain" description="BOD1/SHG1" evidence="2">
    <location>
        <begin position="18"/>
        <end position="114"/>
    </location>
</feature>
<dbReference type="PANTHER" id="PTHR31532:SF10">
    <property type="entry name" value="BIORIENTATION OF CHROMOSOMES IN CELL DIVISION PROTEIN 1-LIKE 1"/>
    <property type="match status" value="1"/>
</dbReference>
<evidence type="ECO:0000256" key="1">
    <source>
        <dbReference type="SAM" id="MobiDB-lite"/>
    </source>
</evidence>
<feature type="compositionally biased region" description="Basic and acidic residues" evidence="1">
    <location>
        <begin position="295"/>
        <end position="345"/>
    </location>
</feature>
<feature type="region of interest" description="Disordered" evidence="1">
    <location>
        <begin position="672"/>
        <end position="702"/>
    </location>
</feature>
<feature type="compositionally biased region" description="Basic and acidic residues" evidence="1">
    <location>
        <begin position="450"/>
        <end position="570"/>
    </location>
</feature>
<feature type="compositionally biased region" description="Basic and acidic residues" evidence="1">
    <location>
        <begin position="1159"/>
        <end position="1170"/>
    </location>
</feature>
<dbReference type="Proteomes" id="UP000504635">
    <property type="component" value="Unplaced"/>
</dbReference>
<feature type="region of interest" description="Disordered" evidence="1">
    <location>
        <begin position="1157"/>
        <end position="1187"/>
    </location>
</feature>
<feature type="compositionally biased region" description="Basic residues" evidence="1">
    <location>
        <begin position="346"/>
        <end position="355"/>
    </location>
</feature>
<dbReference type="GeneID" id="115881286"/>
<feature type="compositionally biased region" description="Basic and acidic residues" evidence="1">
    <location>
        <begin position="359"/>
        <end position="434"/>
    </location>
</feature>
<accession>A0A6J2XU63</accession>
<proteinExistence type="predicted"/>
<feature type="region of interest" description="Disordered" evidence="1">
    <location>
        <begin position="151"/>
        <end position="190"/>
    </location>
</feature>
<name>A0A6J2XU63_SITOR</name>
<reference evidence="4" key="1">
    <citation type="submission" date="2025-08" db="UniProtKB">
        <authorList>
            <consortium name="RefSeq"/>
        </authorList>
    </citation>
    <scope>IDENTIFICATION</scope>
    <source>
        <tissue evidence="4">Gonads</tissue>
    </source>
</reference>
<feature type="compositionally biased region" description="Low complexity" evidence="1">
    <location>
        <begin position="170"/>
        <end position="183"/>
    </location>
</feature>
<dbReference type="GO" id="GO:0031297">
    <property type="term" value="P:replication fork processing"/>
    <property type="evidence" value="ECO:0007669"/>
    <property type="project" value="TreeGrafter"/>
</dbReference>
<dbReference type="PANTHER" id="PTHR31532">
    <property type="entry name" value="BIORIENTATION OF CHROMOSOMES IN CELL DIVISION 1 FAMILY MEMBER"/>
    <property type="match status" value="1"/>
</dbReference>
<dbReference type="RefSeq" id="XP_030754571.1">
    <property type="nucleotide sequence ID" value="XM_030898711.1"/>
</dbReference>
<organism evidence="3 4">
    <name type="scientific">Sitophilus oryzae</name>
    <name type="common">Rice weevil</name>
    <name type="synonym">Curculio oryzae</name>
    <dbReference type="NCBI Taxonomy" id="7048"/>
    <lineage>
        <taxon>Eukaryota</taxon>
        <taxon>Metazoa</taxon>
        <taxon>Ecdysozoa</taxon>
        <taxon>Arthropoda</taxon>
        <taxon>Hexapoda</taxon>
        <taxon>Insecta</taxon>
        <taxon>Pterygota</taxon>
        <taxon>Neoptera</taxon>
        <taxon>Endopterygota</taxon>
        <taxon>Coleoptera</taxon>
        <taxon>Polyphaga</taxon>
        <taxon>Cucujiformia</taxon>
        <taxon>Curculionidae</taxon>
        <taxon>Dryophthorinae</taxon>
        <taxon>Sitophilus</taxon>
    </lineage>
</organism>
<feature type="compositionally biased region" description="Low complexity" evidence="1">
    <location>
        <begin position="436"/>
        <end position="449"/>
    </location>
</feature>
<feature type="region of interest" description="Disordered" evidence="1">
    <location>
        <begin position="295"/>
        <end position="627"/>
    </location>
</feature>
<keyword evidence="3" id="KW-1185">Reference proteome</keyword>
<dbReference type="InterPro" id="IPR055264">
    <property type="entry name" value="BOD1/SHG1_dom"/>
</dbReference>